<keyword evidence="1" id="KW-0472">Membrane</keyword>
<keyword evidence="3" id="KW-1185">Reference proteome</keyword>
<sequence>MLKTERIPWWVFFAFSAIETRKGALILITVCVLFTVGCIPDLNVYLSNSVGIPEDYQLVDDWSWLMMMVPMTLWYVAALWWSDKNGAWQQSADEASPSEA</sequence>
<reference evidence="2 3" key="1">
    <citation type="submission" date="2018-11" db="EMBL/GenBank/DDBJ databases">
        <title>Genomic Encyclopedia of Type Strains, Phase IV (KMG-IV): sequencing the most valuable type-strain genomes for metagenomic binning, comparative biology and taxonomic classification.</title>
        <authorList>
            <person name="Goeker M."/>
        </authorList>
    </citation>
    <scope>NUCLEOTIDE SEQUENCE [LARGE SCALE GENOMIC DNA]</scope>
    <source>
        <strain evidence="2 3">DSM 100316</strain>
    </source>
</reference>
<dbReference type="AlphaFoldDB" id="A0A3N2DNL3"/>
<evidence type="ECO:0000313" key="3">
    <source>
        <dbReference type="Proteomes" id="UP000275394"/>
    </source>
</evidence>
<name>A0A3N2DNL3_9GAMM</name>
<dbReference type="OrthoDB" id="5569572at2"/>
<feature type="transmembrane region" description="Helical" evidence="1">
    <location>
        <begin position="62"/>
        <end position="81"/>
    </location>
</feature>
<organism evidence="2 3">
    <name type="scientific">Sinobacterium caligoides</name>
    <dbReference type="NCBI Taxonomy" id="933926"/>
    <lineage>
        <taxon>Bacteria</taxon>
        <taxon>Pseudomonadati</taxon>
        <taxon>Pseudomonadota</taxon>
        <taxon>Gammaproteobacteria</taxon>
        <taxon>Cellvibrionales</taxon>
        <taxon>Spongiibacteraceae</taxon>
        <taxon>Sinobacterium</taxon>
    </lineage>
</organism>
<comment type="caution">
    <text evidence="2">The sequence shown here is derived from an EMBL/GenBank/DDBJ whole genome shotgun (WGS) entry which is preliminary data.</text>
</comment>
<dbReference type="Proteomes" id="UP000275394">
    <property type="component" value="Unassembled WGS sequence"/>
</dbReference>
<keyword evidence="1" id="KW-0812">Transmembrane</keyword>
<protein>
    <submittedName>
        <fullName evidence="2">Uncharacterized protein</fullName>
    </submittedName>
</protein>
<feature type="transmembrane region" description="Helical" evidence="1">
    <location>
        <begin position="24"/>
        <end position="42"/>
    </location>
</feature>
<proteinExistence type="predicted"/>
<evidence type="ECO:0000256" key="1">
    <source>
        <dbReference type="SAM" id="Phobius"/>
    </source>
</evidence>
<keyword evidence="1" id="KW-1133">Transmembrane helix</keyword>
<gene>
    <name evidence="2" type="ORF">EDC56_1678</name>
</gene>
<accession>A0A3N2DNL3</accession>
<evidence type="ECO:0000313" key="2">
    <source>
        <dbReference type="EMBL" id="ROS01249.1"/>
    </source>
</evidence>
<dbReference type="EMBL" id="RKHR01000004">
    <property type="protein sequence ID" value="ROS01249.1"/>
    <property type="molecule type" value="Genomic_DNA"/>
</dbReference>